<dbReference type="Proteomes" id="UP000469346">
    <property type="component" value="Unassembled WGS sequence"/>
</dbReference>
<dbReference type="EMBL" id="JAAGRR010000057">
    <property type="protein sequence ID" value="NDY42441.1"/>
    <property type="molecule type" value="Genomic_DNA"/>
</dbReference>
<protein>
    <submittedName>
        <fullName evidence="2">Uncharacterized protein</fullName>
    </submittedName>
</protein>
<feature type="zinc finger region" description="dksA C4-type" evidence="1">
    <location>
        <begin position="99"/>
        <end position="123"/>
    </location>
</feature>
<accession>A0A6N9TMC5</accession>
<comment type="caution">
    <text evidence="2">The sequence shown here is derived from an EMBL/GenBank/DDBJ whole genome shotgun (WGS) entry which is preliminary data.</text>
</comment>
<dbReference type="PANTHER" id="PTHR33823:SF4">
    <property type="entry name" value="GENERAL STRESS PROTEIN 16O"/>
    <property type="match status" value="1"/>
</dbReference>
<evidence type="ECO:0000313" key="2">
    <source>
        <dbReference type="EMBL" id="NDY42441.1"/>
    </source>
</evidence>
<reference evidence="2 3" key="1">
    <citation type="submission" date="2020-02" db="EMBL/GenBank/DDBJ databases">
        <title>Comparative genomics of sulfur disproportionating microorganisms.</title>
        <authorList>
            <person name="Ward L.M."/>
            <person name="Bertran E."/>
            <person name="Johnston D.T."/>
        </authorList>
    </citation>
    <scope>NUCLEOTIDE SEQUENCE [LARGE SCALE GENOMIC DNA]</scope>
    <source>
        <strain evidence="2 3">DSM 100025</strain>
    </source>
</reference>
<dbReference type="PROSITE" id="PS51128">
    <property type="entry name" value="ZF_DKSA_2"/>
    <property type="match status" value="1"/>
</dbReference>
<dbReference type="Gene3D" id="1.20.120.910">
    <property type="entry name" value="DksA, coiled-coil domain"/>
    <property type="match status" value="1"/>
</dbReference>
<proteinExistence type="predicted"/>
<dbReference type="PANTHER" id="PTHR33823">
    <property type="entry name" value="RNA POLYMERASE-BINDING TRANSCRIPTION FACTOR DKSA-RELATED"/>
    <property type="match status" value="1"/>
</dbReference>
<dbReference type="AlphaFoldDB" id="A0A6N9TMC5"/>
<organism evidence="2 3">
    <name type="scientific">Dissulfurirhabdus thermomarina</name>
    <dbReference type="NCBI Taxonomy" id="1765737"/>
    <lineage>
        <taxon>Bacteria</taxon>
        <taxon>Deltaproteobacteria</taxon>
        <taxon>Dissulfurirhabdaceae</taxon>
        <taxon>Dissulfurirhabdus</taxon>
    </lineage>
</organism>
<evidence type="ECO:0000313" key="3">
    <source>
        <dbReference type="Proteomes" id="UP000469346"/>
    </source>
</evidence>
<sequence>MPGDRPPVSAEIPEAELDRLRRDLVARREALWEEIRADLLQNARAEFHDRIRAAATLDDIHDVAPGGGSLLGIFEARKARLEEITAALHRIEAGTFGRCTDCGRRIEADDLRDRPWEPRCAGCRAKAAEAEGGEGEDAG</sequence>
<evidence type="ECO:0000256" key="1">
    <source>
        <dbReference type="PROSITE-ProRule" id="PRU00510"/>
    </source>
</evidence>
<name>A0A6N9TMC5_DISTH</name>
<gene>
    <name evidence="2" type="ORF">G3N55_06240</name>
</gene>
<dbReference type="RefSeq" id="WP_163298581.1">
    <property type="nucleotide sequence ID" value="NZ_JAAGRR010000057.1"/>
</dbReference>
<keyword evidence="3" id="KW-1185">Reference proteome</keyword>